<dbReference type="AlphaFoldDB" id="Q2R6Y0"/>
<evidence type="ECO:0000313" key="2">
    <source>
        <dbReference type="Proteomes" id="UP000000763"/>
    </source>
</evidence>
<reference evidence="2" key="1">
    <citation type="journal article" date="2005" name="Nature">
        <title>The map-based sequence of the rice genome.</title>
        <authorList>
            <consortium name="International rice genome sequencing project (IRGSP)"/>
            <person name="Matsumoto T."/>
            <person name="Wu J."/>
            <person name="Kanamori H."/>
            <person name="Katayose Y."/>
            <person name="Fujisawa M."/>
            <person name="Namiki N."/>
            <person name="Mizuno H."/>
            <person name="Yamamoto K."/>
            <person name="Antonio B.A."/>
            <person name="Baba T."/>
            <person name="Sakata K."/>
            <person name="Nagamura Y."/>
            <person name="Aoki H."/>
            <person name="Arikawa K."/>
            <person name="Arita K."/>
            <person name="Bito T."/>
            <person name="Chiden Y."/>
            <person name="Fujitsuka N."/>
            <person name="Fukunaka R."/>
            <person name="Hamada M."/>
            <person name="Harada C."/>
            <person name="Hayashi A."/>
            <person name="Hijishita S."/>
            <person name="Honda M."/>
            <person name="Hosokawa S."/>
            <person name="Ichikawa Y."/>
            <person name="Idonuma A."/>
            <person name="Iijima M."/>
            <person name="Ikeda M."/>
            <person name="Ikeno M."/>
            <person name="Ito K."/>
            <person name="Ito S."/>
            <person name="Ito T."/>
            <person name="Ito Y."/>
            <person name="Ito Y."/>
            <person name="Iwabuchi A."/>
            <person name="Kamiya K."/>
            <person name="Karasawa W."/>
            <person name="Kurita K."/>
            <person name="Katagiri S."/>
            <person name="Kikuta A."/>
            <person name="Kobayashi H."/>
            <person name="Kobayashi N."/>
            <person name="Machita K."/>
            <person name="Maehara T."/>
            <person name="Masukawa M."/>
            <person name="Mizubayashi T."/>
            <person name="Mukai Y."/>
            <person name="Nagasaki H."/>
            <person name="Nagata Y."/>
            <person name="Naito S."/>
            <person name="Nakashima M."/>
            <person name="Nakama Y."/>
            <person name="Nakamichi Y."/>
            <person name="Nakamura M."/>
            <person name="Meguro A."/>
            <person name="Negishi M."/>
            <person name="Ohta I."/>
            <person name="Ohta T."/>
            <person name="Okamoto M."/>
            <person name="Ono N."/>
            <person name="Saji S."/>
            <person name="Sakaguchi M."/>
            <person name="Sakai K."/>
            <person name="Shibata M."/>
            <person name="Shimokawa T."/>
            <person name="Song J."/>
            <person name="Takazaki Y."/>
            <person name="Terasawa K."/>
            <person name="Tsugane M."/>
            <person name="Tsuji K."/>
            <person name="Ueda S."/>
            <person name="Waki K."/>
            <person name="Yamagata H."/>
            <person name="Yamamoto M."/>
            <person name="Yamamoto S."/>
            <person name="Yamane H."/>
            <person name="Yoshiki S."/>
            <person name="Yoshihara R."/>
            <person name="Yukawa K."/>
            <person name="Zhong H."/>
            <person name="Yano M."/>
            <person name="Yuan Q."/>
            <person name="Ouyang S."/>
            <person name="Liu J."/>
            <person name="Jones K.M."/>
            <person name="Gansberger K."/>
            <person name="Moffat K."/>
            <person name="Hill J."/>
            <person name="Bera J."/>
            <person name="Fadrosh D."/>
            <person name="Jin S."/>
            <person name="Johri S."/>
            <person name="Kim M."/>
            <person name="Overton L."/>
            <person name="Reardon M."/>
            <person name="Tsitrin T."/>
            <person name="Vuong H."/>
            <person name="Weaver B."/>
            <person name="Ciecko A."/>
            <person name="Tallon L."/>
            <person name="Jackson J."/>
            <person name="Pai G."/>
            <person name="Aken S.V."/>
            <person name="Utterback T."/>
            <person name="Reidmuller S."/>
            <person name="Feldblyum T."/>
            <person name="Hsiao J."/>
            <person name="Zismann V."/>
            <person name="Iobst S."/>
            <person name="de Vazeille A.R."/>
            <person name="Buell C.R."/>
            <person name="Ying K."/>
            <person name="Li Y."/>
            <person name="Lu T."/>
            <person name="Huang Y."/>
            <person name="Zhao Q."/>
            <person name="Feng Q."/>
            <person name="Zhang L."/>
            <person name="Zhu J."/>
            <person name="Weng Q."/>
            <person name="Mu J."/>
            <person name="Lu Y."/>
            <person name="Fan D."/>
            <person name="Liu Y."/>
            <person name="Guan J."/>
            <person name="Zhang Y."/>
            <person name="Yu S."/>
            <person name="Liu X."/>
            <person name="Zhang Y."/>
            <person name="Hong G."/>
            <person name="Han B."/>
            <person name="Choisne N."/>
            <person name="Demange N."/>
            <person name="Orjeda G."/>
            <person name="Samain S."/>
            <person name="Cattolico L."/>
            <person name="Pelletier E."/>
            <person name="Couloux A."/>
            <person name="Segurens B."/>
            <person name="Wincker P."/>
            <person name="D'Hont A."/>
            <person name="Scarpelli C."/>
            <person name="Weissenbach J."/>
            <person name="Salanoubat M."/>
            <person name="Quetier F."/>
            <person name="Yu Y."/>
            <person name="Kim H.R."/>
            <person name="Rambo T."/>
            <person name="Currie J."/>
            <person name="Collura K."/>
            <person name="Luo M."/>
            <person name="Yang T."/>
            <person name="Ammiraju J.S.S."/>
            <person name="Engler F."/>
            <person name="Soderlund C."/>
            <person name="Wing R.A."/>
            <person name="Palmer L.E."/>
            <person name="de la Bastide M."/>
            <person name="Spiegel L."/>
            <person name="Nascimento L."/>
            <person name="Zutavern T."/>
            <person name="O'Shaughnessy A."/>
            <person name="Dike S."/>
            <person name="Dedhia N."/>
            <person name="Preston R."/>
            <person name="Balija V."/>
            <person name="McCombie W.R."/>
            <person name="Chow T."/>
            <person name="Chen H."/>
            <person name="Chung M."/>
            <person name="Chen C."/>
            <person name="Shaw J."/>
            <person name="Wu H."/>
            <person name="Hsiao K."/>
            <person name="Chao Y."/>
            <person name="Chu M."/>
            <person name="Cheng C."/>
            <person name="Hour A."/>
            <person name="Lee P."/>
            <person name="Lin S."/>
            <person name="Lin Y."/>
            <person name="Liou J."/>
            <person name="Liu S."/>
            <person name="Hsing Y."/>
            <person name="Raghuvanshi S."/>
            <person name="Mohanty A."/>
            <person name="Bharti A.K."/>
            <person name="Gaur A."/>
            <person name="Gupta V."/>
            <person name="Kumar D."/>
            <person name="Ravi V."/>
            <person name="Vij S."/>
            <person name="Kapur A."/>
            <person name="Khurana P."/>
            <person name="Khurana P."/>
            <person name="Khurana J.P."/>
            <person name="Tyagi A.K."/>
            <person name="Gaikwad K."/>
            <person name="Singh A."/>
            <person name="Dalal V."/>
            <person name="Srivastava S."/>
            <person name="Dixit A."/>
            <person name="Pal A.K."/>
            <person name="Ghazi I.A."/>
            <person name="Yadav M."/>
            <person name="Pandit A."/>
            <person name="Bhargava A."/>
            <person name="Sureshbabu K."/>
            <person name="Batra K."/>
            <person name="Sharma T.R."/>
            <person name="Mohapatra T."/>
            <person name="Singh N.K."/>
            <person name="Messing J."/>
            <person name="Nelson A.B."/>
            <person name="Fuks G."/>
            <person name="Kavchok S."/>
            <person name="Keizer G."/>
            <person name="Linton E."/>
            <person name="Llaca V."/>
            <person name="Song R."/>
            <person name="Tanyolac B."/>
            <person name="Young S."/>
            <person name="Ho-Il K."/>
            <person name="Hahn J.H."/>
            <person name="Sangsakoo G."/>
            <person name="Vanavichit A."/>
            <person name="de Mattos Luiz.A.T."/>
            <person name="Zimmer P.D."/>
            <person name="Malone G."/>
            <person name="Dellagostin O."/>
            <person name="de Oliveira A.C."/>
            <person name="Bevan M."/>
            <person name="Bancroft I."/>
            <person name="Minx P."/>
            <person name="Cordum H."/>
            <person name="Wilson R."/>
            <person name="Cheng Z."/>
            <person name="Jin W."/>
            <person name="Jiang J."/>
            <person name="Leong S.A."/>
            <person name="Iwama H."/>
            <person name="Gojobori T."/>
            <person name="Itoh T."/>
            <person name="Niimura Y."/>
            <person name="Fujii Y."/>
            <person name="Habara T."/>
            <person name="Sakai H."/>
            <person name="Sato Y."/>
            <person name="Wilson G."/>
            <person name="Kumar K."/>
            <person name="McCouch S."/>
            <person name="Juretic N."/>
            <person name="Hoen D."/>
            <person name="Wright S."/>
            <person name="Bruskiewich R."/>
            <person name="Bureau T."/>
            <person name="Miyao A."/>
            <person name="Hirochika H."/>
            <person name="Nishikawa T."/>
            <person name="Kadowaki K."/>
            <person name="Sugiura M."/>
            <person name="Burr B."/>
            <person name="Sasaki T."/>
        </authorList>
    </citation>
    <scope>NUCLEOTIDE SEQUENCE [LARGE SCALE GENOMIC DNA]</scope>
    <source>
        <strain evidence="2">cv. Nipponbare</strain>
    </source>
</reference>
<evidence type="ECO:0000313" key="1">
    <source>
        <dbReference type="EMBL" id="AAV85748.1"/>
    </source>
</evidence>
<dbReference type="Proteomes" id="UP000000763">
    <property type="component" value="Chromosome 11"/>
</dbReference>
<sequence>MPQEEKEVRRLDGLDQSLKLGWASAAATELCNGELREFANVEIKSNGSGICGDVASCEGCFIGVNDLSRSLNNRRGKETLGKGLRVMEDHRGHPSQGDDDERTAQDFADCVSVDGRYRSILTVNITKIEVN</sequence>
<protein>
    <submittedName>
        <fullName evidence="1">Uncharacterized protein</fullName>
    </submittedName>
</protein>
<proteinExistence type="predicted"/>
<accession>Q2R6Y0</accession>
<dbReference type="EMBL" id="AC139171">
    <property type="protein sequence ID" value="AAV85748.1"/>
    <property type="molecule type" value="Genomic_DNA"/>
</dbReference>
<name>Q2R6Y0_ORYSJ</name>
<organism evidence="1 2">
    <name type="scientific">Oryza sativa subsp. japonica</name>
    <name type="common">Rice</name>
    <dbReference type="NCBI Taxonomy" id="39947"/>
    <lineage>
        <taxon>Eukaryota</taxon>
        <taxon>Viridiplantae</taxon>
        <taxon>Streptophyta</taxon>
        <taxon>Embryophyta</taxon>
        <taxon>Tracheophyta</taxon>
        <taxon>Spermatophyta</taxon>
        <taxon>Magnoliopsida</taxon>
        <taxon>Liliopsida</taxon>
        <taxon>Poales</taxon>
        <taxon>Poaceae</taxon>
        <taxon>BOP clade</taxon>
        <taxon>Oryzoideae</taxon>
        <taxon>Oryzeae</taxon>
        <taxon>Oryzinae</taxon>
        <taxon>Oryza</taxon>
        <taxon>Oryza sativa</taxon>
    </lineage>
</organism>
<reference evidence="2" key="2">
    <citation type="journal article" date="2008" name="Nucleic Acids Res.">
        <title>The rice annotation project database (RAP-DB): 2008 update.</title>
        <authorList>
            <consortium name="The rice annotation project (RAP)"/>
        </authorList>
    </citation>
    <scope>GENOME REANNOTATION</scope>
    <source>
        <strain evidence="2">cv. Nipponbare</strain>
    </source>
</reference>